<keyword evidence="10" id="KW-0687">Ribonucleoprotein</keyword>
<dbReference type="GO" id="GO:0032040">
    <property type="term" value="C:small-subunit processome"/>
    <property type="evidence" value="ECO:0007669"/>
    <property type="project" value="TreeGrafter"/>
</dbReference>
<evidence type="ECO:0000256" key="9">
    <source>
        <dbReference type="ARBA" id="ARBA00023242"/>
    </source>
</evidence>
<evidence type="ECO:0000256" key="3">
    <source>
        <dbReference type="ARBA" id="ARBA00015190"/>
    </source>
</evidence>
<evidence type="ECO:0000256" key="5">
    <source>
        <dbReference type="ARBA" id="ARBA00022603"/>
    </source>
</evidence>
<keyword evidence="4" id="KW-0698">rRNA processing</keyword>
<evidence type="ECO:0000256" key="8">
    <source>
        <dbReference type="ARBA" id="ARBA00022884"/>
    </source>
</evidence>
<dbReference type="GO" id="GO:0031428">
    <property type="term" value="C:box C/D methylation guide snoRNP complex"/>
    <property type="evidence" value="ECO:0007669"/>
    <property type="project" value="TreeGrafter"/>
</dbReference>
<dbReference type="PANTHER" id="PTHR10335:SF17">
    <property type="entry name" value="FIBRILLARIN"/>
    <property type="match status" value="1"/>
</dbReference>
<dbReference type="AlphaFoldDB" id="A0AAD5WTR0"/>
<keyword evidence="6" id="KW-0808">Transferase</keyword>
<dbReference type="InterPro" id="IPR000692">
    <property type="entry name" value="Fibrillarin"/>
</dbReference>
<comment type="catalytic activity">
    <reaction evidence="12">
        <text>L-glutaminyl-[histone H2A] + S-adenosyl-L-methionine = N(5)-methyl-L-glutaminyl-[histone H2A] + S-adenosyl-L-homocysteine + H(+)</text>
        <dbReference type="Rhea" id="RHEA:50904"/>
        <dbReference type="Rhea" id="RHEA-COMP:12837"/>
        <dbReference type="Rhea" id="RHEA-COMP:12839"/>
        <dbReference type="ChEBI" id="CHEBI:15378"/>
        <dbReference type="ChEBI" id="CHEBI:30011"/>
        <dbReference type="ChEBI" id="CHEBI:57856"/>
        <dbReference type="ChEBI" id="CHEBI:59789"/>
        <dbReference type="ChEBI" id="CHEBI:61891"/>
    </reaction>
</comment>
<keyword evidence="14" id="KW-1185">Reference proteome</keyword>
<dbReference type="FunFam" id="3.30.200.20:FF:000056">
    <property type="entry name" value="Fibrillarin like 1"/>
    <property type="match status" value="1"/>
</dbReference>
<proteinExistence type="inferred from homology"/>
<dbReference type="FunFam" id="3.40.50.150:FF:000001">
    <property type="entry name" value="Fibrillarin like 1"/>
    <property type="match status" value="1"/>
</dbReference>
<dbReference type="Gene3D" id="3.30.200.20">
    <property type="entry name" value="Phosphorylase Kinase, domain 1"/>
    <property type="match status" value="1"/>
</dbReference>
<reference evidence="13" key="1">
    <citation type="submission" date="2022-07" db="EMBL/GenBank/DDBJ databases">
        <title>Draft genome sequence of Zalerion maritima ATCC 34329, a (micro)plastics degrading marine fungus.</title>
        <authorList>
            <person name="Paco A."/>
            <person name="Goncalves M.F.M."/>
            <person name="Rocha-Santos T.A.P."/>
            <person name="Alves A."/>
        </authorList>
    </citation>
    <scope>NUCLEOTIDE SEQUENCE</scope>
    <source>
        <strain evidence="13">ATCC 34329</strain>
    </source>
</reference>
<evidence type="ECO:0000256" key="12">
    <source>
        <dbReference type="ARBA" id="ARBA00047568"/>
    </source>
</evidence>
<comment type="similarity">
    <text evidence="2">Belongs to the methyltransferase superfamily. Fibrillarin family.</text>
</comment>
<dbReference type="Proteomes" id="UP001201980">
    <property type="component" value="Unassembled WGS sequence"/>
</dbReference>
<dbReference type="PRINTS" id="PR00052">
    <property type="entry name" value="FIBRILLARIN"/>
</dbReference>
<dbReference type="GO" id="GO:0000494">
    <property type="term" value="P:box C/D sno(s)RNA 3'-end processing"/>
    <property type="evidence" value="ECO:0007669"/>
    <property type="project" value="TreeGrafter"/>
</dbReference>
<dbReference type="Gene3D" id="3.40.50.150">
    <property type="entry name" value="Vaccinia Virus protein VP39"/>
    <property type="match status" value="1"/>
</dbReference>
<evidence type="ECO:0000256" key="10">
    <source>
        <dbReference type="ARBA" id="ARBA00023274"/>
    </source>
</evidence>
<dbReference type="NCBIfam" id="NF003276">
    <property type="entry name" value="PRK04266.1-2"/>
    <property type="match status" value="1"/>
</dbReference>
<evidence type="ECO:0000313" key="14">
    <source>
        <dbReference type="Proteomes" id="UP001201980"/>
    </source>
</evidence>
<keyword evidence="9" id="KW-0539">Nucleus</keyword>
<dbReference type="EMBL" id="JAKWBI020000116">
    <property type="protein sequence ID" value="KAJ2902320.1"/>
    <property type="molecule type" value="Genomic_DNA"/>
</dbReference>
<evidence type="ECO:0000256" key="11">
    <source>
        <dbReference type="ARBA" id="ARBA00032245"/>
    </source>
</evidence>
<evidence type="ECO:0000313" key="13">
    <source>
        <dbReference type="EMBL" id="KAJ2902320.1"/>
    </source>
</evidence>
<keyword evidence="7" id="KW-0949">S-adenosyl-L-methionine</keyword>
<evidence type="ECO:0000256" key="4">
    <source>
        <dbReference type="ARBA" id="ARBA00022552"/>
    </source>
</evidence>
<sequence>MQVQWVRVQGPSEKKFLAALQQNSLRAPSQVLFCSSGQVLDNVNNGFLRYDEFTIYFDLSIENDLFVQHLAHIIKWPFLEEEAAECAVVAEHLEAVVAVEVLVIAEVVEVVGEEWVAVADEVALPGVVVVLPAAVAVVAAVVGLAHRVEGRSLWHEGVFVARGGKEDLLVTKNLVPGEAVYGEKRIVVEGQTKDGDGNLVSTKTEYRVWNPFRSKLAAAVLGGIDDIYMKHGSKVLYLGAASGTSVSHVADIVGPTGTVYAVEFSHRSGRDLINMATRRTNVIPIVEDARFPNRYRMLVPMVDVIFADVAQPDQARIVAMNSHMFLKKGGAILISIKANCIDSLAAPEVVFAQEVEKLKAEHIKPKVQLTLEPFERDHCVVGGIYVRND</sequence>
<gene>
    <name evidence="13" type="ORF">MKZ38_000710</name>
</gene>
<dbReference type="InterPro" id="IPR029063">
    <property type="entry name" value="SAM-dependent_MTases_sf"/>
</dbReference>
<comment type="caution">
    <text evidence="13">The sequence shown here is derived from an EMBL/GenBank/DDBJ whole genome shotgun (WGS) entry which is preliminary data.</text>
</comment>
<dbReference type="Pfam" id="PF01269">
    <property type="entry name" value="Fibrillarin"/>
    <property type="match status" value="1"/>
</dbReference>
<dbReference type="GO" id="GO:0000452">
    <property type="term" value="P:snoRNA guided rRNA 2'-O-methylation"/>
    <property type="evidence" value="ECO:0007669"/>
    <property type="project" value="UniProtKB-ARBA"/>
</dbReference>
<keyword evidence="8" id="KW-0694">RNA-binding</keyword>
<dbReference type="GO" id="GO:0003723">
    <property type="term" value="F:RNA binding"/>
    <property type="evidence" value="ECO:0007669"/>
    <property type="project" value="UniProtKB-KW"/>
</dbReference>
<protein>
    <recommendedName>
        <fullName evidence="3">rRNA 2'-O-methyltransferase fibrillarin</fullName>
    </recommendedName>
    <alternativeName>
        <fullName evidence="11">Histone-glutamine methyltransferase</fullName>
    </alternativeName>
</protein>
<comment type="subcellular location">
    <subcellularLocation>
        <location evidence="1">Nucleus</location>
        <location evidence="1">Nucleolus</location>
    </subcellularLocation>
</comment>
<dbReference type="HAMAP" id="MF_00351">
    <property type="entry name" value="RNA_methyltransf_FlpA"/>
    <property type="match status" value="1"/>
</dbReference>
<dbReference type="GO" id="GO:0008649">
    <property type="term" value="F:rRNA methyltransferase activity"/>
    <property type="evidence" value="ECO:0007669"/>
    <property type="project" value="TreeGrafter"/>
</dbReference>
<dbReference type="GO" id="GO:1990259">
    <property type="term" value="F:histone H2AQ104 methyltransferase activity"/>
    <property type="evidence" value="ECO:0007669"/>
    <property type="project" value="TreeGrafter"/>
</dbReference>
<dbReference type="SUPFAM" id="SSF53335">
    <property type="entry name" value="S-adenosyl-L-methionine-dependent methyltransferases"/>
    <property type="match status" value="1"/>
</dbReference>
<dbReference type="PANTHER" id="PTHR10335">
    <property type="entry name" value="RRNA 2-O-METHYLTRANSFERASE FIBRILLARIN"/>
    <property type="match status" value="1"/>
</dbReference>
<evidence type="ECO:0000256" key="7">
    <source>
        <dbReference type="ARBA" id="ARBA00022691"/>
    </source>
</evidence>
<evidence type="ECO:0000256" key="1">
    <source>
        <dbReference type="ARBA" id="ARBA00004604"/>
    </source>
</evidence>
<organism evidence="13 14">
    <name type="scientific">Zalerion maritima</name>
    <dbReference type="NCBI Taxonomy" id="339359"/>
    <lineage>
        <taxon>Eukaryota</taxon>
        <taxon>Fungi</taxon>
        <taxon>Dikarya</taxon>
        <taxon>Ascomycota</taxon>
        <taxon>Pezizomycotina</taxon>
        <taxon>Sordariomycetes</taxon>
        <taxon>Lulworthiomycetidae</taxon>
        <taxon>Lulworthiales</taxon>
        <taxon>Lulworthiaceae</taxon>
        <taxon>Zalerion</taxon>
    </lineage>
</organism>
<dbReference type="SMART" id="SM01206">
    <property type="entry name" value="Fibrillarin"/>
    <property type="match status" value="1"/>
</dbReference>
<accession>A0AAD5WTR0</accession>
<evidence type="ECO:0000256" key="6">
    <source>
        <dbReference type="ARBA" id="ARBA00022679"/>
    </source>
</evidence>
<evidence type="ECO:0000256" key="2">
    <source>
        <dbReference type="ARBA" id="ARBA00010632"/>
    </source>
</evidence>
<keyword evidence="5" id="KW-0489">Methyltransferase</keyword>
<name>A0AAD5WTR0_9PEZI</name>